<protein>
    <submittedName>
        <fullName evidence="6">Glycosyltransferase family A protein</fullName>
    </submittedName>
</protein>
<dbReference type="InterPro" id="IPR029044">
    <property type="entry name" value="Nucleotide-diphossugar_trans"/>
</dbReference>
<dbReference type="SUPFAM" id="SSF53448">
    <property type="entry name" value="Nucleotide-diphospho-sugar transferases"/>
    <property type="match status" value="1"/>
</dbReference>
<evidence type="ECO:0000256" key="4">
    <source>
        <dbReference type="ARBA" id="ARBA00022679"/>
    </source>
</evidence>
<evidence type="ECO:0000256" key="1">
    <source>
        <dbReference type="ARBA" id="ARBA00004776"/>
    </source>
</evidence>
<dbReference type="Proteomes" id="UP001501570">
    <property type="component" value="Unassembled WGS sequence"/>
</dbReference>
<keyword evidence="7" id="KW-1185">Reference proteome</keyword>
<keyword evidence="3" id="KW-0328">Glycosyltransferase</keyword>
<dbReference type="Pfam" id="PF00535">
    <property type="entry name" value="Glycos_transf_2"/>
    <property type="match status" value="1"/>
</dbReference>
<sequence>MFRHLDPGDPLAFRAPRELDVLIPSRNRATELAATLAGLAGQDLTGVEPDFGVVVSDQSDGEPTWRHAAVAGMVRVLRHRGHPVLLHAHLPRRGVAENRGHLLASSAARYVLFLDDDVWLEPAAVGRLLDSIRSLRCGLVGNAPHGLSYADDHRPDQEKTYREWAGPPTPERIEPRGPEWSRASVHAAANLLHVEQRLALRAGQWRAYRIAWVGACVLYDRAKLVDVGGYDFWPRVPVEHSGEDVLVQLRVMERYGGAGIVPSGAFHLETPTTVDARETECFDAVPPYD</sequence>
<accession>A0ABP9RQZ1</accession>
<dbReference type="PANTHER" id="PTHR43179:SF12">
    <property type="entry name" value="GALACTOFURANOSYLTRANSFERASE GLFT2"/>
    <property type="match status" value="1"/>
</dbReference>
<gene>
    <name evidence="6" type="ORF">GCM10023322_22110</name>
</gene>
<comment type="caution">
    <text evidence="6">The sequence shown here is derived from an EMBL/GenBank/DDBJ whole genome shotgun (WGS) entry which is preliminary data.</text>
</comment>
<reference evidence="7" key="1">
    <citation type="journal article" date="2019" name="Int. J. Syst. Evol. Microbiol.">
        <title>The Global Catalogue of Microorganisms (GCM) 10K type strain sequencing project: providing services to taxonomists for standard genome sequencing and annotation.</title>
        <authorList>
            <consortium name="The Broad Institute Genomics Platform"/>
            <consortium name="The Broad Institute Genome Sequencing Center for Infectious Disease"/>
            <person name="Wu L."/>
            <person name="Ma J."/>
        </authorList>
    </citation>
    <scope>NUCLEOTIDE SEQUENCE [LARGE SCALE GENOMIC DNA]</scope>
    <source>
        <strain evidence="7">JCM 18304</strain>
    </source>
</reference>
<comment type="pathway">
    <text evidence="1">Cell wall biogenesis; cell wall polysaccharide biosynthesis.</text>
</comment>
<dbReference type="Gene3D" id="3.90.550.10">
    <property type="entry name" value="Spore Coat Polysaccharide Biosynthesis Protein SpsA, Chain A"/>
    <property type="match status" value="1"/>
</dbReference>
<dbReference type="EMBL" id="BAABJQ010000005">
    <property type="protein sequence ID" value="GAA5183256.1"/>
    <property type="molecule type" value="Genomic_DNA"/>
</dbReference>
<comment type="similarity">
    <text evidence="2">Belongs to the glycosyltransferase 2 family.</text>
</comment>
<evidence type="ECO:0000259" key="5">
    <source>
        <dbReference type="Pfam" id="PF00535"/>
    </source>
</evidence>
<dbReference type="PANTHER" id="PTHR43179">
    <property type="entry name" value="RHAMNOSYLTRANSFERASE WBBL"/>
    <property type="match status" value="1"/>
</dbReference>
<evidence type="ECO:0000313" key="7">
    <source>
        <dbReference type="Proteomes" id="UP001501570"/>
    </source>
</evidence>
<name>A0ABP9RQZ1_9ACTN</name>
<evidence type="ECO:0000313" key="6">
    <source>
        <dbReference type="EMBL" id="GAA5183256.1"/>
    </source>
</evidence>
<feature type="domain" description="Glycosyltransferase 2-like" evidence="5">
    <location>
        <begin position="21"/>
        <end position="170"/>
    </location>
</feature>
<organism evidence="6 7">
    <name type="scientific">Rugosimonospora acidiphila</name>
    <dbReference type="NCBI Taxonomy" id="556531"/>
    <lineage>
        <taxon>Bacteria</taxon>
        <taxon>Bacillati</taxon>
        <taxon>Actinomycetota</taxon>
        <taxon>Actinomycetes</taxon>
        <taxon>Micromonosporales</taxon>
        <taxon>Micromonosporaceae</taxon>
        <taxon>Rugosimonospora</taxon>
    </lineage>
</organism>
<dbReference type="InterPro" id="IPR001173">
    <property type="entry name" value="Glyco_trans_2-like"/>
</dbReference>
<evidence type="ECO:0000256" key="2">
    <source>
        <dbReference type="ARBA" id="ARBA00006739"/>
    </source>
</evidence>
<keyword evidence="4" id="KW-0808">Transferase</keyword>
<proteinExistence type="inferred from homology"/>
<dbReference type="CDD" id="cd00761">
    <property type="entry name" value="Glyco_tranf_GTA_type"/>
    <property type="match status" value="1"/>
</dbReference>
<evidence type="ECO:0000256" key="3">
    <source>
        <dbReference type="ARBA" id="ARBA00022676"/>
    </source>
</evidence>
<dbReference type="RefSeq" id="WP_345628594.1">
    <property type="nucleotide sequence ID" value="NZ_BAABJQ010000005.1"/>
</dbReference>